<evidence type="ECO:0000256" key="1">
    <source>
        <dbReference type="SAM" id="SignalP"/>
    </source>
</evidence>
<dbReference type="InterPro" id="IPR001128">
    <property type="entry name" value="Cyt_P450"/>
</dbReference>
<gene>
    <name evidence="2" type="ORF">COLO4_23817</name>
</gene>
<dbReference type="PANTHER" id="PTHR24299">
    <property type="entry name" value="CYTOCHROME P450 FAMILY 1"/>
    <property type="match status" value="1"/>
</dbReference>
<sequence>MDFLSGLLCLVLSLVLVQAFYSSKGRAKKLPPPPGPPTIPIFGNLFQVGVNPHRSLAKLAHTHGDIMTLKLGQKTTIVISSAAMAKEILQKHDAVFSNRTIPDAFRALQHHQAGMAWLPVSTFTWKHLRKICNLEIFASKKLDANQHLRQRKVEQLVADVHRSCRVGEAVDIGQAAFKTTLNFISNTIFSFDLADSSHTAQEFREIVQGVTEELGKPNFGDFFLIFKNLDLQGIRRRMTIHFGKLINLFDRIIDKRLELRKMSNYVSSNDLLDTLLDINEHNNEKLDRTLINHLLLVLTFSPLLNYYF</sequence>
<proteinExistence type="predicted"/>
<dbReference type="GO" id="GO:0020037">
    <property type="term" value="F:heme binding"/>
    <property type="evidence" value="ECO:0007669"/>
    <property type="project" value="InterPro"/>
</dbReference>
<feature type="chain" id="PRO_5013226746" evidence="1">
    <location>
        <begin position="20"/>
        <end position="308"/>
    </location>
</feature>
<dbReference type="Pfam" id="PF00067">
    <property type="entry name" value="p450"/>
    <property type="match status" value="1"/>
</dbReference>
<name>A0A1R3IEI8_9ROSI</name>
<dbReference type="Proteomes" id="UP000187203">
    <property type="component" value="Unassembled WGS sequence"/>
</dbReference>
<evidence type="ECO:0000313" key="2">
    <source>
        <dbReference type="EMBL" id="OMO80993.1"/>
    </source>
</evidence>
<comment type="caution">
    <text evidence="2">The sequence shown here is derived from an EMBL/GenBank/DDBJ whole genome shotgun (WGS) entry which is preliminary data.</text>
</comment>
<keyword evidence="3" id="KW-1185">Reference proteome</keyword>
<dbReference type="Gene3D" id="1.10.630.10">
    <property type="entry name" value="Cytochrome P450"/>
    <property type="match status" value="1"/>
</dbReference>
<organism evidence="2 3">
    <name type="scientific">Corchorus olitorius</name>
    <dbReference type="NCBI Taxonomy" id="93759"/>
    <lineage>
        <taxon>Eukaryota</taxon>
        <taxon>Viridiplantae</taxon>
        <taxon>Streptophyta</taxon>
        <taxon>Embryophyta</taxon>
        <taxon>Tracheophyta</taxon>
        <taxon>Spermatophyta</taxon>
        <taxon>Magnoliopsida</taxon>
        <taxon>eudicotyledons</taxon>
        <taxon>Gunneridae</taxon>
        <taxon>Pentapetalae</taxon>
        <taxon>rosids</taxon>
        <taxon>malvids</taxon>
        <taxon>Malvales</taxon>
        <taxon>Malvaceae</taxon>
        <taxon>Grewioideae</taxon>
        <taxon>Apeibeae</taxon>
        <taxon>Corchorus</taxon>
    </lineage>
</organism>
<keyword evidence="1" id="KW-0732">Signal</keyword>
<dbReference type="GO" id="GO:0005506">
    <property type="term" value="F:iron ion binding"/>
    <property type="evidence" value="ECO:0007669"/>
    <property type="project" value="InterPro"/>
</dbReference>
<protein>
    <submittedName>
        <fullName evidence="2">Cytochrome P450</fullName>
    </submittedName>
</protein>
<reference evidence="3" key="1">
    <citation type="submission" date="2013-09" db="EMBL/GenBank/DDBJ databases">
        <title>Corchorus olitorius genome sequencing.</title>
        <authorList>
            <person name="Alam M."/>
            <person name="Haque M.S."/>
            <person name="Islam M.S."/>
            <person name="Emdad E.M."/>
            <person name="Islam M.M."/>
            <person name="Ahmed B."/>
            <person name="Halim A."/>
            <person name="Hossen Q.M.M."/>
            <person name="Hossain M.Z."/>
            <person name="Ahmed R."/>
            <person name="Khan M.M."/>
            <person name="Islam R."/>
            <person name="Rashid M.M."/>
            <person name="Khan S.A."/>
            <person name="Rahman M.S."/>
            <person name="Alam M."/>
            <person name="Yahiya A.S."/>
            <person name="Khan M.S."/>
            <person name="Azam M.S."/>
            <person name="Haque T."/>
            <person name="Lashkar M.Z.H."/>
            <person name="Akhand A.I."/>
            <person name="Morshed G."/>
            <person name="Roy S."/>
            <person name="Uddin K.S."/>
            <person name="Rabeya T."/>
            <person name="Hossain A.S."/>
            <person name="Chowdhury A."/>
            <person name="Snigdha A.R."/>
            <person name="Mortoza M.S."/>
            <person name="Matin S.A."/>
            <person name="Hoque S.M.E."/>
            <person name="Islam M.K."/>
            <person name="Roy D.K."/>
            <person name="Haider R."/>
            <person name="Moosa M.M."/>
            <person name="Elias S.M."/>
            <person name="Hasan A.M."/>
            <person name="Jahan S."/>
            <person name="Shafiuddin M."/>
            <person name="Mahmood N."/>
            <person name="Shommy N.S."/>
        </authorList>
    </citation>
    <scope>NUCLEOTIDE SEQUENCE [LARGE SCALE GENOMIC DNA]</scope>
    <source>
        <strain evidence="3">cv. O-4</strain>
    </source>
</reference>
<dbReference type="OrthoDB" id="2789670at2759"/>
<dbReference type="PANTHER" id="PTHR24299:SF59">
    <property type="entry name" value="CYTOCHROME P450 SUPERFAMILY PROTEIN"/>
    <property type="match status" value="1"/>
</dbReference>
<dbReference type="EMBL" id="AWUE01018359">
    <property type="protein sequence ID" value="OMO80993.1"/>
    <property type="molecule type" value="Genomic_DNA"/>
</dbReference>
<dbReference type="STRING" id="93759.A0A1R3IEI8"/>
<feature type="signal peptide" evidence="1">
    <location>
        <begin position="1"/>
        <end position="19"/>
    </location>
</feature>
<dbReference type="GO" id="GO:0004497">
    <property type="term" value="F:monooxygenase activity"/>
    <property type="evidence" value="ECO:0007669"/>
    <property type="project" value="InterPro"/>
</dbReference>
<evidence type="ECO:0000313" key="3">
    <source>
        <dbReference type="Proteomes" id="UP000187203"/>
    </source>
</evidence>
<dbReference type="AlphaFoldDB" id="A0A1R3IEI8"/>
<dbReference type="InterPro" id="IPR036396">
    <property type="entry name" value="Cyt_P450_sf"/>
</dbReference>
<dbReference type="GO" id="GO:0016705">
    <property type="term" value="F:oxidoreductase activity, acting on paired donors, with incorporation or reduction of molecular oxygen"/>
    <property type="evidence" value="ECO:0007669"/>
    <property type="project" value="InterPro"/>
</dbReference>
<accession>A0A1R3IEI8</accession>
<dbReference type="SUPFAM" id="SSF48264">
    <property type="entry name" value="Cytochrome P450"/>
    <property type="match status" value="1"/>
</dbReference>